<dbReference type="Proteomes" id="UP000283063">
    <property type="component" value="Plasmid pW43B"/>
</dbReference>
<dbReference type="EMBL" id="CP033221">
    <property type="protein sequence ID" value="AZV80765.1"/>
    <property type="molecule type" value="Genomic_DNA"/>
</dbReference>
<evidence type="ECO:0000256" key="2">
    <source>
        <dbReference type="ARBA" id="ARBA00023125"/>
    </source>
</evidence>
<dbReference type="PROSITE" id="PS01117">
    <property type="entry name" value="HTH_MARR_1"/>
    <property type="match status" value="1"/>
</dbReference>
<sequence>MYLDPQQDPETPSKERLRLWLRFLKASRTIEATLREHLRKEFETTLPRFDVMAALSRFDDGLKMSQLSGVLRVSNGNVTGIVDRLAEDGFLVRVQVPGDRRASLVRLTRRGTEEFARQAAAHEAWVDEMLSDFSPEESRDISLRLEQLEISLTENEA</sequence>
<keyword evidence="3" id="KW-0804">Transcription</keyword>
<evidence type="ECO:0000259" key="4">
    <source>
        <dbReference type="PROSITE" id="PS50995"/>
    </source>
</evidence>
<evidence type="ECO:0000313" key="5">
    <source>
        <dbReference type="EMBL" id="AZV80765.1"/>
    </source>
</evidence>
<reference evidence="5 6" key="1">
    <citation type="submission" date="2018-10" db="EMBL/GenBank/DDBJ databases">
        <title>Parasedimentitalea marina sp. nov., a psychrophilic bacterium isolated from deep seawater of the New Britain Trench.</title>
        <authorList>
            <person name="Cao J."/>
        </authorList>
    </citation>
    <scope>NUCLEOTIDE SEQUENCE [LARGE SCALE GENOMIC DNA]</scope>
    <source>
        <strain evidence="5 6">W43</strain>
        <plasmid evidence="5 6">pW43B</plasmid>
    </source>
</reference>
<dbReference type="GO" id="GO:0003677">
    <property type="term" value="F:DNA binding"/>
    <property type="evidence" value="ECO:0007669"/>
    <property type="project" value="UniProtKB-KW"/>
</dbReference>
<dbReference type="PRINTS" id="PR00598">
    <property type="entry name" value="HTHMARR"/>
</dbReference>
<accession>A0A3T0N9W8</accession>
<dbReference type="GO" id="GO:0003700">
    <property type="term" value="F:DNA-binding transcription factor activity"/>
    <property type="evidence" value="ECO:0007669"/>
    <property type="project" value="InterPro"/>
</dbReference>
<keyword evidence="5" id="KW-0614">Plasmid</keyword>
<geneLocation type="plasmid" evidence="5 6">
    <name>pW43B</name>
</geneLocation>
<feature type="domain" description="HTH marR-type" evidence="4">
    <location>
        <begin position="16"/>
        <end position="150"/>
    </location>
</feature>
<dbReference type="OrthoDB" id="7063965at2"/>
<organism evidence="5 6">
    <name type="scientific">Parasedimentitalea marina</name>
    <dbReference type="NCBI Taxonomy" id="2483033"/>
    <lineage>
        <taxon>Bacteria</taxon>
        <taxon>Pseudomonadati</taxon>
        <taxon>Pseudomonadota</taxon>
        <taxon>Alphaproteobacteria</taxon>
        <taxon>Rhodobacterales</taxon>
        <taxon>Paracoccaceae</taxon>
        <taxon>Parasedimentitalea</taxon>
    </lineage>
</organism>
<dbReference type="KEGG" id="sedi:EBB79_22700"/>
<keyword evidence="6" id="KW-1185">Reference proteome</keyword>
<dbReference type="Gene3D" id="1.10.10.10">
    <property type="entry name" value="Winged helix-like DNA-binding domain superfamily/Winged helix DNA-binding domain"/>
    <property type="match status" value="1"/>
</dbReference>
<dbReference type="InterPro" id="IPR000835">
    <property type="entry name" value="HTH_MarR-typ"/>
</dbReference>
<evidence type="ECO:0000256" key="1">
    <source>
        <dbReference type="ARBA" id="ARBA00023015"/>
    </source>
</evidence>
<dbReference type="PANTHER" id="PTHR33164:SF43">
    <property type="entry name" value="HTH-TYPE TRANSCRIPTIONAL REPRESSOR YETL"/>
    <property type="match status" value="1"/>
</dbReference>
<dbReference type="GO" id="GO:0006950">
    <property type="term" value="P:response to stress"/>
    <property type="evidence" value="ECO:0007669"/>
    <property type="project" value="TreeGrafter"/>
</dbReference>
<keyword evidence="2" id="KW-0238">DNA-binding</keyword>
<dbReference type="PANTHER" id="PTHR33164">
    <property type="entry name" value="TRANSCRIPTIONAL REGULATOR, MARR FAMILY"/>
    <property type="match status" value="1"/>
</dbReference>
<dbReference type="RefSeq" id="WP_127751265.1">
    <property type="nucleotide sequence ID" value="NZ_CP033221.1"/>
</dbReference>
<dbReference type="InterPro" id="IPR039422">
    <property type="entry name" value="MarR/SlyA-like"/>
</dbReference>
<evidence type="ECO:0000256" key="3">
    <source>
        <dbReference type="ARBA" id="ARBA00023163"/>
    </source>
</evidence>
<dbReference type="InterPro" id="IPR036388">
    <property type="entry name" value="WH-like_DNA-bd_sf"/>
</dbReference>
<gene>
    <name evidence="5" type="ORF">EBB79_22700</name>
</gene>
<keyword evidence="1" id="KW-0805">Transcription regulation</keyword>
<dbReference type="InterPro" id="IPR023187">
    <property type="entry name" value="Tscrpt_reg_MarR-type_CS"/>
</dbReference>
<protein>
    <submittedName>
        <fullName evidence="5">MarR family transcriptional regulator</fullName>
    </submittedName>
</protein>
<dbReference type="InterPro" id="IPR036390">
    <property type="entry name" value="WH_DNA-bd_sf"/>
</dbReference>
<name>A0A3T0N9W8_9RHOB</name>
<proteinExistence type="predicted"/>
<dbReference type="AlphaFoldDB" id="A0A3T0N9W8"/>
<dbReference type="SUPFAM" id="SSF46785">
    <property type="entry name" value="Winged helix' DNA-binding domain"/>
    <property type="match status" value="1"/>
</dbReference>
<evidence type="ECO:0000313" key="6">
    <source>
        <dbReference type="Proteomes" id="UP000283063"/>
    </source>
</evidence>
<dbReference type="SMART" id="SM00347">
    <property type="entry name" value="HTH_MARR"/>
    <property type="match status" value="1"/>
</dbReference>
<dbReference type="Pfam" id="PF01047">
    <property type="entry name" value="MarR"/>
    <property type="match status" value="1"/>
</dbReference>
<dbReference type="PROSITE" id="PS50995">
    <property type="entry name" value="HTH_MARR_2"/>
    <property type="match status" value="1"/>
</dbReference>